<evidence type="ECO:0000313" key="5">
    <source>
        <dbReference type="Proteomes" id="UP000068026"/>
    </source>
</evidence>
<evidence type="ECO:0000256" key="1">
    <source>
        <dbReference type="SAM" id="Phobius"/>
    </source>
</evidence>
<dbReference type="Gene3D" id="3.30.565.10">
    <property type="entry name" value="Histidine kinase-like ATPase, C-terminal domain"/>
    <property type="match status" value="1"/>
</dbReference>
<keyword evidence="5" id="KW-1185">Reference proteome</keyword>
<proteinExistence type="predicted"/>
<keyword evidence="1" id="KW-0472">Membrane</keyword>
<dbReference type="Pfam" id="PF14501">
    <property type="entry name" value="HATPase_c_5"/>
    <property type="match status" value="1"/>
</dbReference>
<dbReference type="CDD" id="cd16935">
    <property type="entry name" value="HATPase_AgrC-ComD-like"/>
    <property type="match status" value="1"/>
</dbReference>
<protein>
    <submittedName>
        <fullName evidence="4">GHKL domain-containing protein</fullName>
    </submittedName>
</protein>
<evidence type="ECO:0000313" key="4">
    <source>
        <dbReference type="EMBL" id="SHF06761.1"/>
    </source>
</evidence>
<name>A0A0X1U8N9_ANAPI</name>
<dbReference type="RefSeq" id="WP_066050249.1">
    <property type="nucleotide sequence ID" value="NZ_CP014223.1"/>
</dbReference>
<feature type="transmembrane region" description="Helical" evidence="1">
    <location>
        <begin position="151"/>
        <end position="169"/>
    </location>
</feature>
<dbReference type="EMBL" id="CP014223">
    <property type="protein sequence ID" value="AMJ41292.1"/>
    <property type="molecule type" value="Genomic_DNA"/>
</dbReference>
<feature type="domain" description="Sensor histidine kinase NatK-like C-terminal" evidence="2">
    <location>
        <begin position="329"/>
        <end position="427"/>
    </location>
</feature>
<dbReference type="InterPro" id="IPR032834">
    <property type="entry name" value="NatK-like_C"/>
</dbReference>
<keyword evidence="1" id="KW-1133">Transmembrane helix</keyword>
<gene>
    <name evidence="3" type="ORF">CPRO_17020</name>
    <name evidence="4" type="ORF">SAMN02745151_02681</name>
</gene>
<evidence type="ECO:0000259" key="2">
    <source>
        <dbReference type="Pfam" id="PF14501"/>
    </source>
</evidence>
<dbReference type="Proteomes" id="UP000184204">
    <property type="component" value="Unassembled WGS sequence"/>
</dbReference>
<evidence type="ECO:0000313" key="3">
    <source>
        <dbReference type="EMBL" id="AMJ41292.1"/>
    </source>
</evidence>
<feature type="transmembrane region" description="Helical" evidence="1">
    <location>
        <begin position="181"/>
        <end position="203"/>
    </location>
</feature>
<feature type="transmembrane region" description="Helical" evidence="1">
    <location>
        <begin position="34"/>
        <end position="55"/>
    </location>
</feature>
<organism evidence="4 6">
    <name type="scientific">Anaerotignum propionicum DSM 1682</name>
    <dbReference type="NCBI Taxonomy" id="991789"/>
    <lineage>
        <taxon>Bacteria</taxon>
        <taxon>Bacillati</taxon>
        <taxon>Bacillota</taxon>
        <taxon>Clostridia</taxon>
        <taxon>Lachnospirales</taxon>
        <taxon>Anaerotignaceae</taxon>
        <taxon>Anaerotignum</taxon>
    </lineage>
</organism>
<reference evidence="5" key="2">
    <citation type="submission" date="2016-01" db="EMBL/GenBank/DDBJ databases">
        <authorList>
            <person name="Poehlein A."/>
            <person name="Schlien K."/>
            <person name="Gottschalk G."/>
            <person name="Buckel W."/>
            <person name="Daniel R."/>
        </authorList>
    </citation>
    <scope>NUCLEOTIDE SEQUENCE [LARGE SCALE GENOMIC DNA]</scope>
    <source>
        <strain evidence="5">X2</strain>
    </source>
</reference>
<dbReference type="KEGG" id="cpro:CPRO_17020"/>
<reference evidence="3 5" key="1">
    <citation type="journal article" date="2016" name="Genome Announc.">
        <title>Complete Genome Sequence of the Amino Acid-Fermenting Clostridium propionicum X2 (DSM 1682).</title>
        <authorList>
            <person name="Poehlein A."/>
            <person name="Schlien K."/>
            <person name="Chowdhury N.P."/>
            <person name="Gottschalk G."/>
            <person name="Buckel W."/>
            <person name="Daniel R."/>
        </authorList>
    </citation>
    <scope>NUCLEOTIDE SEQUENCE [LARGE SCALE GENOMIC DNA]</scope>
    <source>
        <strain evidence="3 5">X2</strain>
    </source>
</reference>
<reference evidence="4" key="4">
    <citation type="submission" date="2016-11" db="EMBL/GenBank/DDBJ databases">
        <authorList>
            <person name="Varghese N."/>
            <person name="Submissions S."/>
        </authorList>
    </citation>
    <scope>NUCLEOTIDE SEQUENCE</scope>
    <source>
        <strain evidence="4">DSM 1682</strain>
    </source>
</reference>
<feature type="transmembrane region" description="Helical" evidence="1">
    <location>
        <begin position="61"/>
        <end position="81"/>
    </location>
</feature>
<dbReference type="AlphaFoldDB" id="A0A0X1U8N9"/>
<reference evidence="6" key="3">
    <citation type="submission" date="2016-11" db="EMBL/GenBank/DDBJ databases">
        <authorList>
            <person name="Jaros S."/>
            <person name="Januszkiewicz K."/>
            <person name="Wedrychowicz H."/>
        </authorList>
    </citation>
    <scope>NUCLEOTIDE SEQUENCE [LARGE SCALE GENOMIC DNA]</scope>
    <source>
        <strain evidence="6">DSM 1682</strain>
    </source>
</reference>
<dbReference type="InterPro" id="IPR036890">
    <property type="entry name" value="HATPase_C_sf"/>
</dbReference>
<dbReference type="OrthoDB" id="9773869at2"/>
<evidence type="ECO:0000313" key="6">
    <source>
        <dbReference type="Proteomes" id="UP000184204"/>
    </source>
</evidence>
<accession>A0A0X1U8N9</accession>
<sequence length="428" mass="48162">MIEIFPDLLRGIISTTANVLLMASLLQPKYSKKVTLLTMLGVLAADLGTAIYCYLSGNLTLLSKLDIILFAVLCIAVRPMFKDNFMQWLFSYITLQNISDTVIILSFLGSRHLPYPAYANSLLRIVLFGTFLLVLLRYVRPLYRQAVEHWTTYFTVALGLYITFNYYVLTADDVVVMLAEQAIPLILVIFIGLAAYGSILLSLKNLQREFRVKEENQKIQAEQEYLQLAAGNMSQRLELMVEVSAQNSRAAHDRRHFNNILLELLEQGKTGEASALLQSQNQTTHEISKVYCENPAVNAAVCHYAGLAEQESIPTDIELDISTKLALDSLELAMVVSNLMENAISACRRLPRNQASYLRFTCRSVGRLLLEIENPCTEDTVLDEKGYPIAREEGHGIGTKGVIAFVKKYDGELLYKIEKSVFRVRILV</sequence>
<keyword evidence="1" id="KW-0812">Transmembrane</keyword>
<dbReference type="EMBL" id="FQUA01000015">
    <property type="protein sequence ID" value="SHF06761.1"/>
    <property type="molecule type" value="Genomic_DNA"/>
</dbReference>
<dbReference type="Proteomes" id="UP000068026">
    <property type="component" value="Chromosome"/>
</dbReference>
<feature type="transmembrane region" description="Helical" evidence="1">
    <location>
        <begin position="121"/>
        <end position="139"/>
    </location>
</feature>
<feature type="transmembrane region" description="Helical" evidence="1">
    <location>
        <begin position="88"/>
        <end position="109"/>
    </location>
</feature>